<name>Q7YTN4_CAEEL</name>
<feature type="transmembrane region" description="Helical" evidence="5">
    <location>
        <begin position="46"/>
        <end position="67"/>
    </location>
</feature>
<keyword evidence="8" id="KW-1185">Reference proteome</keyword>
<dbReference type="PaxDb" id="6239-F14F8.10"/>
<proteinExistence type="predicted"/>
<dbReference type="CTD" id="3564767"/>
<keyword evidence="3 5" id="KW-1133">Transmembrane helix</keyword>
<feature type="domain" description="G-protein coupled receptors family 1 profile" evidence="6">
    <location>
        <begin position="58"/>
        <end position="342"/>
    </location>
</feature>
<dbReference type="OrthoDB" id="5864299at2759"/>
<dbReference type="SUPFAM" id="SSF81321">
    <property type="entry name" value="Family A G protein-coupled receptor-like"/>
    <property type="match status" value="1"/>
</dbReference>
<dbReference type="KEGG" id="cel:CELE_F14F8.10"/>
<dbReference type="AGR" id="WB:WBGene00005788"/>
<dbReference type="RefSeq" id="NP_001023798.1">
    <property type="nucleotide sequence ID" value="NM_001028627.1"/>
</dbReference>
<dbReference type="PANTHER" id="PTHR22751:SF13">
    <property type="entry name" value="G-PROTEIN COUPLED RECEPTORS FAMILY 1 PROFILE DOMAIN-CONTAINING PROTEIN"/>
    <property type="match status" value="1"/>
</dbReference>
<dbReference type="Pfam" id="PF10324">
    <property type="entry name" value="7TM_GPCR_Srw"/>
    <property type="match status" value="1"/>
</dbReference>
<evidence type="ECO:0000313" key="8">
    <source>
        <dbReference type="Proteomes" id="UP000001940"/>
    </source>
</evidence>
<evidence type="ECO:0000256" key="1">
    <source>
        <dbReference type="ARBA" id="ARBA00004370"/>
    </source>
</evidence>
<dbReference type="PhylomeDB" id="Q7YTN4"/>
<keyword evidence="7" id="KW-0675">Receptor</keyword>
<feature type="transmembrane region" description="Helical" evidence="5">
    <location>
        <begin position="129"/>
        <end position="155"/>
    </location>
</feature>
<dbReference type="PANTHER" id="PTHR22751">
    <property type="entry name" value="G-PROTEIN COUPLED RECEPTOR-RELATED"/>
    <property type="match status" value="1"/>
</dbReference>
<sequence>MSDKPTDQALFEYYYAYEFNDIQENYRGFWVTIYMTLVNLTQYIGVLNYIIAIVGLIANTLHIVILCQKIMRKTSINPFLIGIGVCDLLRTASFVFNVSLEYYAEIRKMRTPVRCLSPTTYLELLLGNIFFSISTSSQYLSVWFGVTMAIFRVFVVKYPLKAREKNLSAIGKTIVLVLAPTILPFWYLDYAQTKIRKNFKWVPPKDCDGFPPNYSQLWYSTELTELSGKAGIVTTKIMFLVEGIFFKIIPSILLPIATIVLVVELRKLRKSSSRKIDENYKSTQLVSIMTIAFFIATAFHGVLYIGKYIVFMSAGLSFIIEKLSMFFTLLSILNGTSHFLMCYFFSSQYKRATRELFSCRKNAIPAVTRSSRIQTQI</sequence>
<dbReference type="EMBL" id="BX284605">
    <property type="protein sequence ID" value="CAE17812.1"/>
    <property type="molecule type" value="Genomic_DNA"/>
</dbReference>
<evidence type="ECO:0000259" key="6">
    <source>
        <dbReference type="PROSITE" id="PS50262"/>
    </source>
</evidence>
<feature type="transmembrane region" description="Helical" evidence="5">
    <location>
        <begin position="244"/>
        <end position="265"/>
    </location>
</feature>
<protein>
    <submittedName>
        <fullName evidence="7">G-protein coupled receptors family 1 profile domain-containing protein</fullName>
    </submittedName>
</protein>
<dbReference type="InterPro" id="IPR017452">
    <property type="entry name" value="GPCR_Rhodpsn_7TM"/>
</dbReference>
<keyword evidence="4 5" id="KW-0472">Membrane</keyword>
<evidence type="ECO:0000256" key="4">
    <source>
        <dbReference type="ARBA" id="ARBA00023136"/>
    </source>
</evidence>
<accession>Q7YTN4</accession>
<dbReference type="eggNOG" id="KOG3098">
    <property type="taxonomic scope" value="Eukaryota"/>
</dbReference>
<dbReference type="GO" id="GO:0016020">
    <property type="term" value="C:membrane"/>
    <property type="evidence" value="ECO:0007669"/>
    <property type="project" value="UniProtKB-SubCell"/>
</dbReference>
<dbReference type="GeneID" id="3564767"/>
<organism evidence="7 8">
    <name type="scientific">Caenorhabditis elegans</name>
    <dbReference type="NCBI Taxonomy" id="6239"/>
    <lineage>
        <taxon>Eukaryota</taxon>
        <taxon>Metazoa</taxon>
        <taxon>Ecdysozoa</taxon>
        <taxon>Nematoda</taxon>
        <taxon>Chromadorea</taxon>
        <taxon>Rhabditida</taxon>
        <taxon>Rhabditina</taxon>
        <taxon>Rhabditomorpha</taxon>
        <taxon>Rhabditoidea</taxon>
        <taxon>Rhabditidae</taxon>
        <taxon>Peloderinae</taxon>
        <taxon>Caenorhabditis</taxon>
    </lineage>
</organism>
<dbReference type="Gene3D" id="1.20.1070.10">
    <property type="entry name" value="Rhodopsin 7-helix transmembrane proteins"/>
    <property type="match status" value="1"/>
</dbReference>
<gene>
    <name evidence="7 9" type="primary">srw-41</name>
    <name evidence="7" type="ORF">CELE_F14F8.10</name>
    <name evidence="9" type="ORF">F14F8.10</name>
</gene>
<feature type="transmembrane region" description="Helical" evidence="5">
    <location>
        <begin position="285"/>
        <end position="305"/>
    </location>
</feature>
<comment type="subcellular location">
    <subcellularLocation>
        <location evidence="1">Membrane</location>
    </subcellularLocation>
</comment>
<evidence type="ECO:0000256" key="2">
    <source>
        <dbReference type="ARBA" id="ARBA00022692"/>
    </source>
</evidence>
<feature type="transmembrane region" description="Helical" evidence="5">
    <location>
        <begin position="325"/>
        <end position="345"/>
    </location>
</feature>
<keyword evidence="2 5" id="KW-0812">Transmembrane</keyword>
<dbReference type="PROSITE" id="PS50262">
    <property type="entry name" value="G_PROTEIN_RECEP_F1_2"/>
    <property type="match status" value="1"/>
</dbReference>
<dbReference type="UCSC" id="F14F8.10">
    <property type="organism name" value="c. elegans"/>
</dbReference>
<evidence type="ECO:0000256" key="3">
    <source>
        <dbReference type="ARBA" id="ARBA00022989"/>
    </source>
</evidence>
<feature type="transmembrane region" description="Helical" evidence="5">
    <location>
        <begin position="167"/>
        <end position="188"/>
    </location>
</feature>
<dbReference type="GO" id="GO:0008528">
    <property type="term" value="F:G protein-coupled peptide receptor activity"/>
    <property type="evidence" value="ECO:0007669"/>
    <property type="project" value="InterPro"/>
</dbReference>
<dbReference type="SMR" id="Q7YTN4"/>
<dbReference type="Proteomes" id="UP000001940">
    <property type="component" value="Chromosome V"/>
</dbReference>
<evidence type="ECO:0000313" key="7">
    <source>
        <dbReference type="EMBL" id="CAE17812.1"/>
    </source>
</evidence>
<evidence type="ECO:0000256" key="5">
    <source>
        <dbReference type="SAM" id="Phobius"/>
    </source>
</evidence>
<reference evidence="7 8" key="1">
    <citation type="journal article" date="1998" name="Science">
        <title>Genome sequence of the nematode C. elegans: a platform for investigating biology.</title>
        <authorList>
            <consortium name="The C. elegans sequencing consortium"/>
            <person name="Sulson J.E."/>
            <person name="Waterston R."/>
        </authorList>
    </citation>
    <scope>NUCLEOTIDE SEQUENCE [LARGE SCALE GENOMIC DNA]</scope>
    <source>
        <strain evidence="7 8">Bristol N2</strain>
    </source>
</reference>
<dbReference type="InterPro" id="IPR019427">
    <property type="entry name" value="7TM_GPCR_serpentine_rcpt_Srw"/>
</dbReference>
<evidence type="ECO:0000313" key="9">
    <source>
        <dbReference type="WormBase" id="F14F8.10"/>
    </source>
</evidence>
<dbReference type="HOGENOM" id="CLU_043715_0_3_1"/>
<dbReference type="InParanoid" id="Q7YTN4"/>
<dbReference type="AlphaFoldDB" id="Q7YTN4"/>
<dbReference type="CDD" id="cd14978">
    <property type="entry name" value="7tmA_FMRFamide_R-like"/>
    <property type="match status" value="1"/>
</dbReference>
<dbReference type="WormBase" id="F14F8.10">
    <property type="protein sequence ID" value="CE34812"/>
    <property type="gene ID" value="WBGene00005788"/>
    <property type="gene designation" value="srw-41"/>
</dbReference>